<reference evidence="1 2" key="1">
    <citation type="journal article" date="2016" name="Sci. Rep.">
        <title>The Dendrobium catenatum Lindl. genome sequence provides insights into polysaccharide synthase, floral development and adaptive evolution.</title>
        <authorList>
            <person name="Zhang G.Q."/>
            <person name="Xu Q."/>
            <person name="Bian C."/>
            <person name="Tsai W.C."/>
            <person name="Yeh C.M."/>
            <person name="Liu K.W."/>
            <person name="Yoshida K."/>
            <person name="Zhang L.S."/>
            <person name="Chang S.B."/>
            <person name="Chen F."/>
            <person name="Shi Y."/>
            <person name="Su Y.Y."/>
            <person name="Zhang Y.Q."/>
            <person name="Chen L.J."/>
            <person name="Yin Y."/>
            <person name="Lin M."/>
            <person name="Huang H."/>
            <person name="Deng H."/>
            <person name="Wang Z.W."/>
            <person name="Zhu S.L."/>
            <person name="Zhao X."/>
            <person name="Deng C."/>
            <person name="Niu S.C."/>
            <person name="Huang J."/>
            <person name="Wang M."/>
            <person name="Liu G.H."/>
            <person name="Yang H.J."/>
            <person name="Xiao X.J."/>
            <person name="Hsiao Y.Y."/>
            <person name="Wu W.L."/>
            <person name="Chen Y.Y."/>
            <person name="Mitsuda N."/>
            <person name="Ohme-Takagi M."/>
            <person name="Luo Y.B."/>
            <person name="Van de Peer Y."/>
            <person name="Liu Z.J."/>
        </authorList>
    </citation>
    <scope>NUCLEOTIDE SEQUENCE [LARGE SCALE GENOMIC DNA]</scope>
    <source>
        <tissue evidence="1">The whole plant</tissue>
    </source>
</reference>
<evidence type="ECO:0000313" key="1">
    <source>
        <dbReference type="EMBL" id="PKU87760.1"/>
    </source>
</evidence>
<protein>
    <submittedName>
        <fullName evidence="1">Uncharacterized protein</fullName>
    </submittedName>
</protein>
<dbReference type="EMBL" id="KZ501854">
    <property type="protein sequence ID" value="PKU87760.1"/>
    <property type="molecule type" value="Genomic_DNA"/>
</dbReference>
<keyword evidence="2" id="KW-1185">Reference proteome</keyword>
<reference evidence="1 2" key="2">
    <citation type="journal article" date="2017" name="Nature">
        <title>The Apostasia genome and the evolution of orchids.</title>
        <authorList>
            <person name="Zhang G.Q."/>
            <person name="Liu K.W."/>
            <person name="Li Z."/>
            <person name="Lohaus R."/>
            <person name="Hsiao Y.Y."/>
            <person name="Niu S.C."/>
            <person name="Wang J.Y."/>
            <person name="Lin Y.C."/>
            <person name="Xu Q."/>
            <person name="Chen L.J."/>
            <person name="Yoshida K."/>
            <person name="Fujiwara S."/>
            <person name="Wang Z.W."/>
            <person name="Zhang Y.Q."/>
            <person name="Mitsuda N."/>
            <person name="Wang M."/>
            <person name="Liu G.H."/>
            <person name="Pecoraro L."/>
            <person name="Huang H.X."/>
            <person name="Xiao X.J."/>
            <person name="Lin M."/>
            <person name="Wu X.Y."/>
            <person name="Wu W.L."/>
            <person name="Chen Y.Y."/>
            <person name="Chang S.B."/>
            <person name="Sakamoto S."/>
            <person name="Ohme-Takagi M."/>
            <person name="Yagi M."/>
            <person name="Zeng S.J."/>
            <person name="Shen C.Y."/>
            <person name="Yeh C.M."/>
            <person name="Luo Y.B."/>
            <person name="Tsai W.C."/>
            <person name="Van de Peer Y."/>
            <person name="Liu Z.J."/>
        </authorList>
    </citation>
    <scope>NUCLEOTIDE SEQUENCE [LARGE SCALE GENOMIC DNA]</scope>
    <source>
        <tissue evidence="1">The whole plant</tissue>
    </source>
</reference>
<name>A0A2I0XIN2_9ASPA</name>
<dbReference type="Proteomes" id="UP000233837">
    <property type="component" value="Unassembled WGS sequence"/>
</dbReference>
<organism evidence="1 2">
    <name type="scientific">Dendrobium catenatum</name>
    <dbReference type="NCBI Taxonomy" id="906689"/>
    <lineage>
        <taxon>Eukaryota</taxon>
        <taxon>Viridiplantae</taxon>
        <taxon>Streptophyta</taxon>
        <taxon>Embryophyta</taxon>
        <taxon>Tracheophyta</taxon>
        <taxon>Spermatophyta</taxon>
        <taxon>Magnoliopsida</taxon>
        <taxon>Liliopsida</taxon>
        <taxon>Asparagales</taxon>
        <taxon>Orchidaceae</taxon>
        <taxon>Epidendroideae</taxon>
        <taxon>Malaxideae</taxon>
        <taxon>Dendrobiinae</taxon>
        <taxon>Dendrobium</taxon>
    </lineage>
</organism>
<accession>A0A2I0XIN2</accession>
<evidence type="ECO:0000313" key="2">
    <source>
        <dbReference type="Proteomes" id="UP000233837"/>
    </source>
</evidence>
<proteinExistence type="predicted"/>
<gene>
    <name evidence="1" type="ORF">MA16_Dca023529</name>
</gene>
<sequence>MGYCFLCLCPLDFQPAAGFPSLGCFPVAVAPWFCAASLAPTTTRSVPGLRRFSVNAWEGVSMLSDV</sequence>
<dbReference type="AlphaFoldDB" id="A0A2I0XIN2"/>